<dbReference type="AlphaFoldDB" id="A0A934UVQ8"/>
<gene>
    <name evidence="1" type="ORF">JD276_14120</name>
</gene>
<sequence length="164" mass="17238">MHTWHASLTFTSAKFSDDAAFDLIGELAPNGASMSIAPDDAGGTITFTVEAPTVLDAVDTAANLLVDRASGTIGAIDLAGVEILSEDAMNELVTDPTYPEVVSFAEIADMGGFSRQRARQLAESGAFPHAVITTAQGPLYSKHAIERYLETRTTKPGRPAKANA</sequence>
<protein>
    <submittedName>
        <fullName evidence="1">Uncharacterized protein</fullName>
    </submittedName>
</protein>
<dbReference type="RefSeq" id="WP_200116312.1">
    <property type="nucleotide sequence ID" value="NZ_JAEHOH010000022.1"/>
</dbReference>
<accession>A0A934UVQ8</accession>
<comment type="caution">
    <text evidence="1">The sequence shown here is derived from an EMBL/GenBank/DDBJ whole genome shotgun (WGS) entry which is preliminary data.</text>
</comment>
<dbReference type="EMBL" id="JAEHOH010000022">
    <property type="protein sequence ID" value="MBK0420170.1"/>
    <property type="molecule type" value="Genomic_DNA"/>
</dbReference>
<name>A0A934UVQ8_9MICO</name>
<reference evidence="1" key="1">
    <citation type="submission" date="2020-12" db="EMBL/GenBank/DDBJ databases">
        <title>Leucobacter sp. CAS1, isolated from Chromium sludge.</title>
        <authorList>
            <person name="Xu Z."/>
        </authorList>
    </citation>
    <scope>NUCLEOTIDE SEQUENCE</scope>
    <source>
        <strain evidence="1">CSA1</strain>
    </source>
</reference>
<keyword evidence="2" id="KW-1185">Reference proteome</keyword>
<organism evidence="1 2">
    <name type="scientific">Leucobacter chromiisoli</name>
    <dbReference type="NCBI Taxonomy" id="2796471"/>
    <lineage>
        <taxon>Bacteria</taxon>
        <taxon>Bacillati</taxon>
        <taxon>Actinomycetota</taxon>
        <taxon>Actinomycetes</taxon>
        <taxon>Micrococcales</taxon>
        <taxon>Microbacteriaceae</taxon>
        <taxon>Leucobacter</taxon>
    </lineage>
</organism>
<evidence type="ECO:0000313" key="1">
    <source>
        <dbReference type="EMBL" id="MBK0420170.1"/>
    </source>
</evidence>
<dbReference type="Proteomes" id="UP000608530">
    <property type="component" value="Unassembled WGS sequence"/>
</dbReference>
<evidence type="ECO:0000313" key="2">
    <source>
        <dbReference type="Proteomes" id="UP000608530"/>
    </source>
</evidence>
<proteinExistence type="predicted"/>